<name>A0ABT1P0Y3_9GAMM</name>
<dbReference type="EMBL" id="JACASI010000013">
    <property type="protein sequence ID" value="MCQ3828784.1"/>
    <property type="molecule type" value="Genomic_DNA"/>
</dbReference>
<reference evidence="1" key="1">
    <citation type="thesis" date="2020" institute="Technische Universitat Dresden" country="Dresden, Germany">
        <title>The Agarolytic System of Microbulbifer elongatus PORT2, Isolated from Batu Karas, Pangandaran West Java Indonesia.</title>
        <authorList>
            <person name="Anggraeni S.R."/>
        </authorList>
    </citation>
    <scope>NUCLEOTIDE SEQUENCE</scope>
    <source>
        <strain evidence="1">PORT2</strain>
    </source>
</reference>
<gene>
    <name evidence="1" type="ORF">HXX02_04965</name>
</gene>
<organism evidence="1 2">
    <name type="scientific">Microbulbifer elongatus</name>
    <dbReference type="NCBI Taxonomy" id="86173"/>
    <lineage>
        <taxon>Bacteria</taxon>
        <taxon>Pseudomonadati</taxon>
        <taxon>Pseudomonadota</taxon>
        <taxon>Gammaproteobacteria</taxon>
        <taxon>Cellvibrionales</taxon>
        <taxon>Microbulbiferaceae</taxon>
        <taxon>Microbulbifer</taxon>
    </lineage>
</organism>
<proteinExistence type="predicted"/>
<evidence type="ECO:0000313" key="1">
    <source>
        <dbReference type="EMBL" id="MCQ3828784.1"/>
    </source>
</evidence>
<sequence length="94" mass="9830">MRFGILLILMQSLLLCAEGRAEPAGVQLDSADNVVRVLLQRDGEPPQIEKDSVAVAPQTTFDSQAPAAAPAKVFASPIFSVAPGAHAIRGPPAR</sequence>
<accession>A0ABT1P0Y3</accession>
<comment type="caution">
    <text evidence="1">The sequence shown here is derived from an EMBL/GenBank/DDBJ whole genome shotgun (WGS) entry which is preliminary data.</text>
</comment>
<protein>
    <submittedName>
        <fullName evidence="1">Uncharacterized protein</fullName>
    </submittedName>
</protein>
<evidence type="ECO:0000313" key="2">
    <source>
        <dbReference type="Proteomes" id="UP001205566"/>
    </source>
</evidence>
<keyword evidence="2" id="KW-1185">Reference proteome</keyword>
<dbReference type="Proteomes" id="UP001205566">
    <property type="component" value="Unassembled WGS sequence"/>
</dbReference>
<dbReference type="RefSeq" id="WP_255873593.1">
    <property type="nucleotide sequence ID" value="NZ_JACASI010000013.1"/>
</dbReference>